<sequence>MWRSSQAPKPKPLTLAQPAFTSYSPHILQPTPLQTAASSASDPLIGPLSLSVFTRILNYLPVPDIPNVARTCRILARVVRTDERVWNARCVVLCLLDDVAHDGQDTTRVQSRRKRKPFALPKSISVTRNGQPPITAAPINLNDDDFGDFASQPLSAINDRNATSGTGAADDEFEDVFGDFTSAGVPPPSAATQAHRLPPSQKHDGVSLLDIDFEDGNNIPLPSTLTTSRKTPQKATLQKRTNGFFAVNPAVLNSASSGKSSPTGKDGTCHAYSVYKEQHIRLTPYVKVLRSCSTANSSTINSSISASQALSLLFPPTQNGPAPLDVQASVLADLLSFLSAAVEPTRDWGWLRRVLGGVCDRFESVCLNAFDRAEKLAENITISPFSPAQSMITPDSANAALRLVAEASWEVYRTTRETEPREKRYRVHAKDSVFTPSAKFGSSNAMVVQEFIHDQAEWELGRAWVEKREVFYEGSKWDSTKNIVKVAQSQSAKTHRLDFTPMNDFISHVLAAVNQDGAVITKVFPGLAGLIVIYKFTDRLANDVVAEYINPLLSECRLLSQELFLTATPAAFVESWRVVEKMAEVAKSLIPDGAGKAEEGITTASLDYSRLLGQVVYDMFEVNMDEYLEEEIEHVKSSLNGVCVAWDQQSGPSAGSTSKPETRSTFLSSSNPDQVKRNVLAGFRDVLLLPVTIVPLTVSYGVNAIVTGGTQAVNGLSMLNPQKWGGHSAATAPVIEAAAEESKDANVDADDSEDTEVQPVEADQVWASEKSDISSIKNESLQASTTPSTADPRFSQMQLLLSLDIILELIHADRESLKRIETFKDYTGKYGRKVKDAIEEVFVLLLRAVGDRHIAPGFQKAIDQMGTYKPGKGDDATSVAPLLQFFELVHIGDTIQSMVQVYFDKELAAYIDKTDFLNGAIQQKKKFESTLDESVAAGLNAGIEVLMNQVEHIIQTETIPGQYCPSAGQDLELGPTKGCEDAIKCLELHCTLLKGSASKEVLEVFYQEVGIRLQAILQRHIKRQIISLEGGFQMISDLNAYYAFVASLKQPRITEDFSNLKMIGHVYIVADAKDLAQIVRDVARYGATFRPEDWTSSVYEFIQRRSDWKKIEKVVDKEDCVIM</sequence>
<gene>
    <name evidence="1" type="ORF">QFC21_000506</name>
</gene>
<dbReference type="EMBL" id="JASBWT010000001">
    <property type="protein sequence ID" value="KAJ9109177.1"/>
    <property type="molecule type" value="Genomic_DNA"/>
</dbReference>
<keyword evidence="2" id="KW-1185">Reference proteome</keyword>
<reference evidence="1" key="1">
    <citation type="submission" date="2023-04" db="EMBL/GenBank/DDBJ databases">
        <title>Draft Genome sequencing of Naganishia species isolated from polar environments using Oxford Nanopore Technology.</title>
        <authorList>
            <person name="Leo P."/>
            <person name="Venkateswaran K."/>
        </authorList>
    </citation>
    <scope>NUCLEOTIDE SEQUENCE</scope>
    <source>
        <strain evidence="1">MNA-CCFEE 5423</strain>
    </source>
</reference>
<organism evidence="1 2">
    <name type="scientific">Naganishia friedmannii</name>
    <dbReference type="NCBI Taxonomy" id="89922"/>
    <lineage>
        <taxon>Eukaryota</taxon>
        <taxon>Fungi</taxon>
        <taxon>Dikarya</taxon>
        <taxon>Basidiomycota</taxon>
        <taxon>Agaricomycotina</taxon>
        <taxon>Tremellomycetes</taxon>
        <taxon>Filobasidiales</taxon>
        <taxon>Filobasidiaceae</taxon>
        <taxon>Naganishia</taxon>
    </lineage>
</organism>
<accession>A0ACC2WBZ8</accession>
<protein>
    <submittedName>
        <fullName evidence="1">Uncharacterized protein</fullName>
    </submittedName>
</protein>
<proteinExistence type="predicted"/>
<name>A0ACC2WBZ8_9TREE</name>
<evidence type="ECO:0000313" key="1">
    <source>
        <dbReference type="EMBL" id="KAJ9109177.1"/>
    </source>
</evidence>
<dbReference type="Proteomes" id="UP001227268">
    <property type="component" value="Unassembled WGS sequence"/>
</dbReference>
<comment type="caution">
    <text evidence="1">The sequence shown here is derived from an EMBL/GenBank/DDBJ whole genome shotgun (WGS) entry which is preliminary data.</text>
</comment>
<evidence type="ECO:0000313" key="2">
    <source>
        <dbReference type="Proteomes" id="UP001227268"/>
    </source>
</evidence>